<evidence type="ECO:0000313" key="2">
    <source>
        <dbReference type="Proteomes" id="UP000194236"/>
    </source>
</evidence>
<feature type="non-terminal residue" evidence="1">
    <location>
        <position position="76"/>
    </location>
</feature>
<gene>
    <name evidence="1" type="ORF">BLA29_013752</name>
</gene>
<reference evidence="1 2" key="1">
    <citation type="submission" date="2017-03" db="EMBL/GenBank/DDBJ databases">
        <title>Genome Survey of Euroglyphus maynei.</title>
        <authorList>
            <person name="Arlian L.G."/>
            <person name="Morgan M.S."/>
            <person name="Rider S.D."/>
        </authorList>
    </citation>
    <scope>NUCLEOTIDE SEQUENCE [LARGE SCALE GENOMIC DNA]</scope>
    <source>
        <strain evidence="1">Arlian Lab</strain>
        <tissue evidence="1">Whole body</tissue>
    </source>
</reference>
<organism evidence="1 2">
    <name type="scientific">Euroglyphus maynei</name>
    <name type="common">Mayne's house dust mite</name>
    <dbReference type="NCBI Taxonomy" id="6958"/>
    <lineage>
        <taxon>Eukaryota</taxon>
        <taxon>Metazoa</taxon>
        <taxon>Ecdysozoa</taxon>
        <taxon>Arthropoda</taxon>
        <taxon>Chelicerata</taxon>
        <taxon>Arachnida</taxon>
        <taxon>Acari</taxon>
        <taxon>Acariformes</taxon>
        <taxon>Sarcoptiformes</taxon>
        <taxon>Astigmata</taxon>
        <taxon>Psoroptidia</taxon>
        <taxon>Analgoidea</taxon>
        <taxon>Pyroglyphidae</taxon>
        <taxon>Pyroglyphinae</taxon>
        <taxon>Euroglyphus</taxon>
    </lineage>
</organism>
<dbReference type="AlphaFoldDB" id="A0A1Y3ASX7"/>
<sequence length="76" mass="8379">MIAIRSKGDRKSLIGYRCDWNTCGYMNARVERMFGHIRSQHPEAPTVKKLVTTANSTLASTTVTTATSSLSSTTRN</sequence>
<name>A0A1Y3ASX7_EURMA</name>
<evidence type="ECO:0000313" key="1">
    <source>
        <dbReference type="EMBL" id="OTF70275.1"/>
    </source>
</evidence>
<comment type="caution">
    <text evidence="1">The sequence shown here is derived from an EMBL/GenBank/DDBJ whole genome shotgun (WGS) entry which is preliminary data.</text>
</comment>
<dbReference type="Proteomes" id="UP000194236">
    <property type="component" value="Unassembled WGS sequence"/>
</dbReference>
<dbReference type="EMBL" id="MUJZ01066432">
    <property type="protein sequence ID" value="OTF70275.1"/>
    <property type="molecule type" value="Genomic_DNA"/>
</dbReference>
<proteinExistence type="predicted"/>
<dbReference type="OrthoDB" id="10601139at2759"/>
<protein>
    <submittedName>
        <fullName evidence="1">Uncharacterized protein</fullName>
    </submittedName>
</protein>
<accession>A0A1Y3ASX7</accession>
<keyword evidence="2" id="KW-1185">Reference proteome</keyword>